<dbReference type="RefSeq" id="WP_344603888.1">
    <property type="nucleotide sequence ID" value="NZ_BAAAHE010000014.1"/>
</dbReference>
<sequence length="93" mass="10267">MTYLRWARTQWDRVGAWVCVGLGVLALLIGWRGVANEALTPQQLPYIISGGIGGLFLLGLGGMLWISADLRDEWRKLDALEQARRTGVDEPAS</sequence>
<evidence type="ECO:0000313" key="3">
    <source>
        <dbReference type="Proteomes" id="UP001500957"/>
    </source>
</evidence>
<dbReference type="EMBL" id="BAAAHE010000014">
    <property type="protein sequence ID" value="GAA0616668.1"/>
    <property type="molecule type" value="Genomic_DNA"/>
</dbReference>
<accession>A0ABP3RYF4</accession>
<keyword evidence="3" id="KW-1185">Reference proteome</keyword>
<keyword evidence="1" id="KW-0812">Transmembrane</keyword>
<comment type="caution">
    <text evidence="2">The sequence shown here is derived from an EMBL/GenBank/DDBJ whole genome shotgun (WGS) entry which is preliminary data.</text>
</comment>
<feature type="transmembrane region" description="Helical" evidence="1">
    <location>
        <begin position="46"/>
        <end position="66"/>
    </location>
</feature>
<keyword evidence="1" id="KW-0472">Membrane</keyword>
<organism evidence="2 3">
    <name type="scientific">Sporichthya brevicatena</name>
    <dbReference type="NCBI Taxonomy" id="171442"/>
    <lineage>
        <taxon>Bacteria</taxon>
        <taxon>Bacillati</taxon>
        <taxon>Actinomycetota</taxon>
        <taxon>Actinomycetes</taxon>
        <taxon>Sporichthyales</taxon>
        <taxon>Sporichthyaceae</taxon>
        <taxon>Sporichthya</taxon>
    </lineage>
</organism>
<reference evidence="3" key="1">
    <citation type="journal article" date="2019" name="Int. J. Syst. Evol. Microbiol.">
        <title>The Global Catalogue of Microorganisms (GCM) 10K type strain sequencing project: providing services to taxonomists for standard genome sequencing and annotation.</title>
        <authorList>
            <consortium name="The Broad Institute Genomics Platform"/>
            <consortium name="The Broad Institute Genome Sequencing Center for Infectious Disease"/>
            <person name="Wu L."/>
            <person name="Ma J."/>
        </authorList>
    </citation>
    <scope>NUCLEOTIDE SEQUENCE [LARGE SCALE GENOMIC DNA]</scope>
    <source>
        <strain evidence="3">JCM 10671</strain>
    </source>
</reference>
<keyword evidence="1" id="KW-1133">Transmembrane helix</keyword>
<name>A0ABP3RYF4_9ACTN</name>
<dbReference type="Proteomes" id="UP001500957">
    <property type="component" value="Unassembled WGS sequence"/>
</dbReference>
<proteinExistence type="predicted"/>
<evidence type="ECO:0000313" key="2">
    <source>
        <dbReference type="EMBL" id="GAA0616668.1"/>
    </source>
</evidence>
<gene>
    <name evidence="2" type="ORF">GCM10009547_18450</name>
</gene>
<protein>
    <submittedName>
        <fullName evidence="2">Uncharacterized protein</fullName>
    </submittedName>
</protein>
<feature type="transmembrane region" description="Helical" evidence="1">
    <location>
        <begin position="14"/>
        <end position="34"/>
    </location>
</feature>
<evidence type="ECO:0000256" key="1">
    <source>
        <dbReference type="SAM" id="Phobius"/>
    </source>
</evidence>